<dbReference type="Proteomes" id="UP001275436">
    <property type="component" value="Unassembled WGS sequence"/>
</dbReference>
<comment type="similarity">
    <text evidence="1">Belongs to the RecJ family.</text>
</comment>
<gene>
    <name evidence="10" type="primary">recJ</name>
    <name evidence="10" type="ORF">MACH08_24680</name>
</gene>
<reference evidence="10 11" key="1">
    <citation type="submission" date="2023-02" db="EMBL/GenBank/DDBJ databases">
        <title>Oceanobacillus kimchii IFOP_LL358 isolated form Alexandrium catenella lab strain.</title>
        <authorList>
            <person name="Gajardo G."/>
            <person name="Ueki S."/>
            <person name="Maruyama F."/>
        </authorList>
    </citation>
    <scope>NUCLEOTIDE SEQUENCE [LARGE SCALE GENOMIC DNA]</scope>
    <source>
        <strain evidence="10 11">IFOP_LL358</strain>
    </source>
</reference>
<dbReference type="InterPro" id="IPR038763">
    <property type="entry name" value="DHH_sf"/>
</dbReference>
<evidence type="ECO:0000259" key="8">
    <source>
        <dbReference type="Pfam" id="PF10141"/>
    </source>
</evidence>
<evidence type="ECO:0000313" key="11">
    <source>
        <dbReference type="Proteomes" id="UP001275436"/>
    </source>
</evidence>
<dbReference type="Gene3D" id="2.40.50.460">
    <property type="match status" value="1"/>
</dbReference>
<evidence type="ECO:0000259" key="9">
    <source>
        <dbReference type="Pfam" id="PF17768"/>
    </source>
</evidence>
<dbReference type="InterPro" id="IPR018779">
    <property type="entry name" value="RecJ_C"/>
</dbReference>
<keyword evidence="3" id="KW-0540">Nuclease</keyword>
<dbReference type="InterPro" id="IPR001667">
    <property type="entry name" value="DDH_dom"/>
</dbReference>
<keyword evidence="4" id="KW-0378">Hydrolase</keyword>
<dbReference type="GO" id="GO:0004527">
    <property type="term" value="F:exonuclease activity"/>
    <property type="evidence" value="ECO:0007669"/>
    <property type="project" value="UniProtKB-KW"/>
</dbReference>
<feature type="domain" description="Single-stranded-DNA-specific exonuclease RecJ C-terminal" evidence="8">
    <location>
        <begin position="560"/>
        <end position="753"/>
    </location>
</feature>
<feature type="domain" description="DHHA1" evidence="7">
    <location>
        <begin position="340"/>
        <end position="432"/>
    </location>
</feature>
<dbReference type="NCBIfam" id="TIGR00644">
    <property type="entry name" value="recJ"/>
    <property type="match status" value="1"/>
</dbReference>
<protein>
    <recommendedName>
        <fullName evidence="2">Single-stranded-DNA-specific exonuclease RecJ</fullName>
    </recommendedName>
</protein>
<proteinExistence type="inferred from homology"/>
<dbReference type="SUPFAM" id="SSF64182">
    <property type="entry name" value="DHH phosphoesterases"/>
    <property type="match status" value="1"/>
</dbReference>
<dbReference type="Pfam" id="PF17768">
    <property type="entry name" value="RecJ_OB"/>
    <property type="match status" value="1"/>
</dbReference>
<evidence type="ECO:0000313" key="10">
    <source>
        <dbReference type="EMBL" id="GLO66684.1"/>
    </source>
</evidence>
<evidence type="ECO:0000256" key="4">
    <source>
        <dbReference type="ARBA" id="ARBA00022801"/>
    </source>
</evidence>
<dbReference type="Gene3D" id="3.90.1640.30">
    <property type="match status" value="1"/>
</dbReference>
<accession>A0ABQ5TIH6</accession>
<dbReference type="Pfam" id="PF01368">
    <property type="entry name" value="DHH"/>
    <property type="match status" value="1"/>
</dbReference>
<evidence type="ECO:0000256" key="5">
    <source>
        <dbReference type="ARBA" id="ARBA00022839"/>
    </source>
</evidence>
<sequence>MLESKMKWRYNQIEDHKSSLLENTDQSPLMKQLFIQRGLTTNEEVQRFLSPQIEDLHQPFLLKDMEKAVQRVHKAIQNEEKILVFGDYDADGVSSTVVMLKALTELGAKCDFYIPNRFTEGYGPNETAFRTASEQGYNVIITVDTGITSVHEADIANELGMDLIITDHHEPQTNIPECFAIIHPKCSPDYPFKELAGVGVALKFAEAILGYFPVQLLSYAAIGTIADLVPLFDENRVIAYYGLEELRTTTDVGLKALIQVCQLEDLDEQSIGFSIGPRLNAVGRLQDADLAVELLLMEDMESAIEIANEINKINDERKKVVQRIVSEADQIVKSKPERRIIVVSNEGWNQGVLGIVASHLVRKYDRPAIVLSTQPELGVVKGSARSIPAFDLFEGCMRMRDLFTHFGGHSQAAGMTLPIENVDKLEFQLDNILNNELAEEDLKQELEISGQLSLEHITLELIRDISKLAPFGMKNPKPVFQIKEIPADIKRIGSQKNHLKMQFRTSSTRMDAIGFGWGDVYNQIAPQTPIKIAGELSINEWNGNQTAQLMIQDMKIDEWQLFDFRGKRRENIIPHFEEDAIIVSNQTKNMVSEVSQVSYNKDIISDYNKCQTVYIDELPKHLDDLKYVINYFQPKKIVACYEVESSNYLFAFPSREDFVWFYALIKKQGPFHMHTYLDSLRKHKGWNDDKINFMSEVFSDLGFVKIENGKITALDNPLKKDLSESTVYQSREQQSEIEKQLYYSNYEDLRKWFMECMDYLENPREEATHGI</sequence>
<dbReference type="InterPro" id="IPR004610">
    <property type="entry name" value="RecJ"/>
</dbReference>
<feature type="domain" description="RecJ OB" evidence="9">
    <location>
        <begin position="450"/>
        <end position="553"/>
    </location>
</feature>
<dbReference type="InterPro" id="IPR051673">
    <property type="entry name" value="SSDNA_exonuclease_RecJ"/>
</dbReference>
<evidence type="ECO:0000256" key="2">
    <source>
        <dbReference type="ARBA" id="ARBA00019841"/>
    </source>
</evidence>
<dbReference type="PANTHER" id="PTHR30255:SF2">
    <property type="entry name" value="SINGLE-STRANDED-DNA-SPECIFIC EXONUCLEASE RECJ"/>
    <property type="match status" value="1"/>
</dbReference>
<dbReference type="EMBL" id="BSKO01000001">
    <property type="protein sequence ID" value="GLO66684.1"/>
    <property type="molecule type" value="Genomic_DNA"/>
</dbReference>
<evidence type="ECO:0000259" key="6">
    <source>
        <dbReference type="Pfam" id="PF01368"/>
    </source>
</evidence>
<dbReference type="InterPro" id="IPR003156">
    <property type="entry name" value="DHHA1_dom"/>
</dbReference>
<dbReference type="RefSeq" id="WP_017797139.1">
    <property type="nucleotide sequence ID" value="NZ_BSKO01000001.1"/>
</dbReference>
<keyword evidence="5 10" id="KW-0269">Exonuclease</keyword>
<dbReference type="InterPro" id="IPR041122">
    <property type="entry name" value="RecJ_OB"/>
</dbReference>
<evidence type="ECO:0000259" key="7">
    <source>
        <dbReference type="Pfam" id="PF02272"/>
    </source>
</evidence>
<keyword evidence="11" id="KW-1185">Reference proteome</keyword>
<dbReference type="Pfam" id="PF02272">
    <property type="entry name" value="DHHA1"/>
    <property type="match status" value="1"/>
</dbReference>
<name>A0ABQ5TIH6_9BACI</name>
<feature type="domain" description="DDH" evidence="6">
    <location>
        <begin position="81"/>
        <end position="223"/>
    </location>
</feature>
<evidence type="ECO:0000256" key="1">
    <source>
        <dbReference type="ARBA" id="ARBA00005915"/>
    </source>
</evidence>
<evidence type="ECO:0000256" key="3">
    <source>
        <dbReference type="ARBA" id="ARBA00022722"/>
    </source>
</evidence>
<dbReference type="Pfam" id="PF10141">
    <property type="entry name" value="ssDNA-exonuc_C"/>
    <property type="match status" value="1"/>
</dbReference>
<organism evidence="10 11">
    <name type="scientific">Oceanobacillus kimchii</name>
    <dbReference type="NCBI Taxonomy" id="746691"/>
    <lineage>
        <taxon>Bacteria</taxon>
        <taxon>Bacillati</taxon>
        <taxon>Bacillota</taxon>
        <taxon>Bacilli</taxon>
        <taxon>Bacillales</taxon>
        <taxon>Bacillaceae</taxon>
        <taxon>Oceanobacillus</taxon>
    </lineage>
</organism>
<dbReference type="PANTHER" id="PTHR30255">
    <property type="entry name" value="SINGLE-STRANDED-DNA-SPECIFIC EXONUCLEASE RECJ"/>
    <property type="match status" value="1"/>
</dbReference>
<comment type="caution">
    <text evidence="10">The sequence shown here is derived from an EMBL/GenBank/DDBJ whole genome shotgun (WGS) entry which is preliminary data.</text>
</comment>